<evidence type="ECO:0008006" key="4">
    <source>
        <dbReference type="Google" id="ProtNLM"/>
    </source>
</evidence>
<keyword evidence="1" id="KW-1133">Transmembrane helix</keyword>
<keyword evidence="1" id="KW-0812">Transmembrane</keyword>
<keyword evidence="1" id="KW-0472">Membrane</keyword>
<evidence type="ECO:0000313" key="3">
    <source>
        <dbReference type="Proteomes" id="UP000034616"/>
    </source>
</evidence>
<accession>A0A0G0UD83</accession>
<feature type="transmembrane region" description="Helical" evidence="1">
    <location>
        <begin position="37"/>
        <end position="54"/>
    </location>
</feature>
<name>A0A0G0UD83_9BACT</name>
<feature type="transmembrane region" description="Helical" evidence="1">
    <location>
        <begin position="12"/>
        <end position="31"/>
    </location>
</feature>
<feature type="transmembrane region" description="Helical" evidence="1">
    <location>
        <begin position="250"/>
        <end position="270"/>
    </location>
</feature>
<feature type="transmembrane region" description="Helical" evidence="1">
    <location>
        <begin position="211"/>
        <end position="230"/>
    </location>
</feature>
<dbReference type="EMBL" id="LCAH01000007">
    <property type="protein sequence ID" value="KKR86918.1"/>
    <property type="molecule type" value="Genomic_DNA"/>
</dbReference>
<feature type="transmembrane region" description="Helical" evidence="1">
    <location>
        <begin position="66"/>
        <end position="86"/>
    </location>
</feature>
<evidence type="ECO:0000313" key="2">
    <source>
        <dbReference type="EMBL" id="KKR86918.1"/>
    </source>
</evidence>
<feature type="transmembrane region" description="Helical" evidence="1">
    <location>
        <begin position="98"/>
        <end position="120"/>
    </location>
</feature>
<feature type="transmembrane region" description="Helical" evidence="1">
    <location>
        <begin position="132"/>
        <end position="151"/>
    </location>
</feature>
<sequence>MLQTSETVAIRLKKQTLFTLVGVGFLFLIFFMKNPSYVISDSWFIVEILFLTFLTRTVSIRYGFGVFSQGVVLSGLAAIVLWRLLGTAGLQDTRFGEMIAVTAEEILKFVPVALALFFVSRKKDFRFNASDVVFLSVMAGAGFGFFEKSFWEGVSFPFIYGPHLSSLYFFPDALGIYVSGEPFGYIGHAAATGLIGMGVAIGCILKARRNLFWWVVPLCTFVWVTAEHILSNLYYVDGTETLLKLGGGMLTPWIFLIFFIGILGWEVSVLKQFLIKHPEEKASLYREKKTFIHALKMKRFDSQSGCAFVRKLRAVNSLAQSEQ</sequence>
<dbReference type="AlphaFoldDB" id="A0A0G0UD83"/>
<organism evidence="2 3">
    <name type="scientific">Candidatus Uhrbacteria bacterium GW2011_GWC2_41_11</name>
    <dbReference type="NCBI Taxonomy" id="1618985"/>
    <lineage>
        <taxon>Bacteria</taxon>
        <taxon>Candidatus Uhriibacteriota</taxon>
    </lineage>
</organism>
<comment type="caution">
    <text evidence="2">The sequence shown here is derived from an EMBL/GenBank/DDBJ whole genome shotgun (WGS) entry which is preliminary data.</text>
</comment>
<feature type="transmembrane region" description="Helical" evidence="1">
    <location>
        <begin position="185"/>
        <end position="204"/>
    </location>
</feature>
<gene>
    <name evidence="2" type="ORF">UU35_C0007G0064</name>
</gene>
<evidence type="ECO:0000256" key="1">
    <source>
        <dbReference type="SAM" id="Phobius"/>
    </source>
</evidence>
<protein>
    <recommendedName>
        <fullName evidence="4">Protease PrsW</fullName>
    </recommendedName>
</protein>
<reference evidence="2 3" key="1">
    <citation type="journal article" date="2015" name="Nature">
        <title>rRNA introns, odd ribosomes, and small enigmatic genomes across a large radiation of phyla.</title>
        <authorList>
            <person name="Brown C.T."/>
            <person name="Hug L.A."/>
            <person name="Thomas B.C."/>
            <person name="Sharon I."/>
            <person name="Castelle C.J."/>
            <person name="Singh A."/>
            <person name="Wilkins M.J."/>
            <person name="Williams K.H."/>
            <person name="Banfield J.F."/>
        </authorList>
    </citation>
    <scope>NUCLEOTIDE SEQUENCE [LARGE SCALE GENOMIC DNA]</scope>
</reference>
<proteinExistence type="predicted"/>
<dbReference type="Proteomes" id="UP000034616">
    <property type="component" value="Unassembled WGS sequence"/>
</dbReference>